<sequence>MVTYDQNPSEIFSDLDLFGGLQWSLEDISRPTGTDLPIEAGSLIRSAILGTQVTESNQANRLSQSDPGQEDQAIGINWQDDQTLDPMKHCQETILFKVELTSYKVGSDAGYDSSMDLLMRLEIMGKAHYENFQHKKRLDNVSKAILCYTYAIFLTPPGDLKLTSRLERLGVLHMVRFQNAEELLPQDYQQAAIYINRAFSLAPESQSDPIRRLNLIALIHEGRFWRMGDPVEGMKAIQYKFEILSNTKQSSLELPPLFENLGILHEALFRRTGEMTHIMRAIEYLIQVVDLMPNHPRGLEGLGMAYRTRSMYLGLSVLDDIKEALVYMQRAVDRTPSDKKEYPRRLVNLGVTYETRFRYLGDLLDNERAINLKTQAVTYTAADDPDLPTRLESLGVSHETRFQRLGQLDDIETAITHLKTAVDLTPPHDIGLPKRLDNLGTCHMALFEHVHHQEDAKKSIEYLTRAVKHTPNDHPDLPRLLSNLGMAYKSRYEHSQDKSDRADIHDAIEHITRAINITISLNDNHPDLSLRFDSLGVCYRVGFDPNVDIDLDYLEKAIQCGYDAVEYTPNDHVAKAKRLNNLGISYKTRYERTKRFEDLSEALDCFRKACQIDTAPPHERFKSARHWATLLSTRSSAPSAAGCLKAYQTAINLIPDLVLLGANTRQRFHDLHHVRDLGVEAASIAIREGKNDLALEWLEQTRCVVWNQTLLLRSEAPLDQLRFIHPDFNSTDRLQEVINQLYHSTLQVDSYRMKFRASSTDNTPHSLLRSQLSEEYHQITSQVCELPVFKDFLRPKRASELTCSARSGPIVLVNCHSSGCDALIIKPGSDDITSVALRSYTFEKAQSSYLKMKRSLVSRGRLGRGGKKTRRPNQSVPDQPGQFEDVLASLWKDVVKPVLETLKYLDRDPTDKIPHVTWCPTGIMTFLPLHAAGDYSSRTQPKAFDYVISSYTPTLTALLSCNPYTFNNDCRIIAVDRGNTNSHPELRLGLLPRTDRQLELVKDRTQGRLIYSQLVGPDATQERVLEAMSQNNWVHLACHTQQDSNDPAKSGFLLHESTLDLVAIARRLFNNKGLAFLSVCQTAAGDDNLADEAAHLASCMLVTGYPTVVASMWSVIDEDAPLVTDGVYHHLMNDRSITNGEVARALHYAVAALRERVGMTNFDRWVQYIHMGL</sequence>
<organism evidence="5 6">
    <name type="scientific">Thanatephorus cucumeris (strain AG1-IB / isolate 7/3/14)</name>
    <name type="common">Lettuce bottom rot fungus</name>
    <name type="synonym">Rhizoctonia solani</name>
    <dbReference type="NCBI Taxonomy" id="1108050"/>
    <lineage>
        <taxon>Eukaryota</taxon>
        <taxon>Fungi</taxon>
        <taxon>Dikarya</taxon>
        <taxon>Basidiomycota</taxon>
        <taxon>Agaricomycotina</taxon>
        <taxon>Agaricomycetes</taxon>
        <taxon>Cantharellales</taxon>
        <taxon>Ceratobasidiaceae</taxon>
        <taxon>Rhizoctonia</taxon>
        <taxon>Rhizoctonia solani AG-1</taxon>
    </lineage>
</organism>
<comment type="similarity">
    <text evidence="2">Belongs to the APC3/CDC27 family.</text>
</comment>
<feature type="domain" description="CHAT" evidence="4">
    <location>
        <begin position="886"/>
        <end position="1172"/>
    </location>
</feature>
<evidence type="ECO:0000256" key="2">
    <source>
        <dbReference type="ARBA" id="ARBA00038210"/>
    </source>
</evidence>
<feature type="region of interest" description="Disordered" evidence="3">
    <location>
        <begin position="861"/>
        <end position="880"/>
    </location>
</feature>
<accession>A0A0B7F588</accession>
<dbReference type="STRING" id="1108050.A0A0B7F588"/>
<keyword evidence="6" id="KW-1185">Reference proteome</keyword>
<gene>
    <name evidence="5" type="ORF">RSOLAG1IB_06202</name>
</gene>
<keyword evidence="5" id="KW-0687">Ribonucleoprotein</keyword>
<dbReference type="InterPro" id="IPR011990">
    <property type="entry name" value="TPR-like_helical_dom_sf"/>
</dbReference>
<name>A0A0B7F588_THACB</name>
<feature type="compositionally biased region" description="Basic residues" evidence="3">
    <location>
        <begin position="861"/>
        <end position="871"/>
    </location>
</feature>
<evidence type="ECO:0000259" key="4">
    <source>
        <dbReference type="Pfam" id="PF12770"/>
    </source>
</evidence>
<dbReference type="GO" id="GO:0005840">
    <property type="term" value="C:ribosome"/>
    <property type="evidence" value="ECO:0007669"/>
    <property type="project" value="UniProtKB-KW"/>
</dbReference>
<dbReference type="PANTHER" id="PTHR12558:SF13">
    <property type="entry name" value="CELL DIVISION CYCLE PROTEIN 27 HOMOLOG"/>
    <property type="match status" value="1"/>
</dbReference>
<dbReference type="InterPro" id="IPR024983">
    <property type="entry name" value="CHAT_dom"/>
</dbReference>
<reference evidence="5 6" key="1">
    <citation type="submission" date="2014-11" db="EMBL/GenBank/DDBJ databases">
        <authorList>
            <person name="Wibberg Daniel"/>
        </authorList>
    </citation>
    <scope>NUCLEOTIDE SEQUENCE [LARGE SCALE GENOMIC DNA]</scope>
    <source>
        <strain evidence="5">Rhizoctonia solani AG1-IB 7/3/14</strain>
    </source>
</reference>
<dbReference type="PANTHER" id="PTHR12558">
    <property type="entry name" value="CELL DIVISION CYCLE 16,23,27"/>
    <property type="match status" value="1"/>
</dbReference>
<evidence type="ECO:0000313" key="5">
    <source>
        <dbReference type="EMBL" id="CEL53236.1"/>
    </source>
</evidence>
<dbReference type="AlphaFoldDB" id="A0A0B7F588"/>
<dbReference type="Pfam" id="PF12770">
    <property type="entry name" value="CHAT"/>
    <property type="match status" value="1"/>
</dbReference>
<keyword evidence="1" id="KW-0802">TPR repeat</keyword>
<evidence type="ECO:0000256" key="1">
    <source>
        <dbReference type="ARBA" id="ARBA00022803"/>
    </source>
</evidence>
<evidence type="ECO:0000256" key="3">
    <source>
        <dbReference type="SAM" id="MobiDB-lite"/>
    </source>
</evidence>
<protein>
    <submittedName>
        <fullName evidence="5">Putative 30S ribosomal protein S17P-like</fullName>
    </submittedName>
</protein>
<keyword evidence="5" id="KW-0689">Ribosomal protein</keyword>
<evidence type="ECO:0000313" key="6">
    <source>
        <dbReference type="Proteomes" id="UP000059188"/>
    </source>
</evidence>
<dbReference type="SUPFAM" id="SSF81901">
    <property type="entry name" value="HCP-like"/>
    <property type="match status" value="1"/>
</dbReference>
<proteinExistence type="inferred from homology"/>
<dbReference type="EMBL" id="LN679111">
    <property type="protein sequence ID" value="CEL53236.1"/>
    <property type="molecule type" value="Genomic_DNA"/>
</dbReference>
<dbReference type="Gene3D" id="1.25.40.10">
    <property type="entry name" value="Tetratricopeptide repeat domain"/>
    <property type="match status" value="2"/>
</dbReference>
<dbReference type="GO" id="GO:0005680">
    <property type="term" value="C:anaphase-promoting complex"/>
    <property type="evidence" value="ECO:0007669"/>
    <property type="project" value="UniProtKB-ARBA"/>
</dbReference>
<dbReference type="Proteomes" id="UP000059188">
    <property type="component" value="Unassembled WGS sequence"/>
</dbReference>